<proteinExistence type="inferred from homology"/>
<keyword evidence="2 4" id="KW-0689">Ribosomal protein</keyword>
<dbReference type="GO" id="GO:0005840">
    <property type="term" value="C:ribosome"/>
    <property type="evidence" value="ECO:0007669"/>
    <property type="project" value="UniProtKB-KW"/>
</dbReference>
<dbReference type="GO" id="GO:0003735">
    <property type="term" value="F:structural constituent of ribosome"/>
    <property type="evidence" value="ECO:0007669"/>
    <property type="project" value="InterPro"/>
</dbReference>
<protein>
    <recommendedName>
        <fullName evidence="4">Large ribosomal subunit protein bL35</fullName>
    </recommendedName>
</protein>
<organism evidence="6 7">
    <name type="scientific">Candidatus Roizmanbacteria bacterium RIFCSPHIGHO2_01_FULL_39_8</name>
    <dbReference type="NCBI Taxonomy" id="1802033"/>
    <lineage>
        <taxon>Bacteria</taxon>
        <taxon>Candidatus Roizmaniibacteriota</taxon>
    </lineage>
</organism>
<evidence type="ECO:0000313" key="6">
    <source>
        <dbReference type="EMBL" id="OGK19630.1"/>
    </source>
</evidence>
<comment type="similarity">
    <text evidence="1 4 5">Belongs to the bacterial ribosomal protein bL35 family.</text>
</comment>
<evidence type="ECO:0000256" key="1">
    <source>
        <dbReference type="ARBA" id="ARBA00006598"/>
    </source>
</evidence>
<dbReference type="Gene3D" id="4.10.410.60">
    <property type="match status" value="1"/>
</dbReference>
<dbReference type="HAMAP" id="MF_00514">
    <property type="entry name" value="Ribosomal_bL35"/>
    <property type="match status" value="1"/>
</dbReference>
<reference evidence="6 7" key="1">
    <citation type="journal article" date="2016" name="Nat. Commun.">
        <title>Thousands of microbial genomes shed light on interconnected biogeochemical processes in an aquifer system.</title>
        <authorList>
            <person name="Anantharaman K."/>
            <person name="Brown C.T."/>
            <person name="Hug L.A."/>
            <person name="Sharon I."/>
            <person name="Castelle C.J."/>
            <person name="Probst A.J."/>
            <person name="Thomas B.C."/>
            <person name="Singh A."/>
            <person name="Wilkins M.J."/>
            <person name="Karaoz U."/>
            <person name="Brodie E.L."/>
            <person name="Williams K.H."/>
            <person name="Hubbard S.S."/>
            <person name="Banfield J.F."/>
        </authorList>
    </citation>
    <scope>NUCLEOTIDE SEQUENCE [LARGE SCALE GENOMIC DNA]</scope>
</reference>
<dbReference type="Proteomes" id="UP000177026">
    <property type="component" value="Unassembled WGS sequence"/>
</dbReference>
<dbReference type="AlphaFoldDB" id="A0A1F7GKQ1"/>
<keyword evidence="3 4" id="KW-0687">Ribonucleoprotein</keyword>
<dbReference type="InterPro" id="IPR021137">
    <property type="entry name" value="Ribosomal_bL35-like"/>
</dbReference>
<evidence type="ECO:0000256" key="3">
    <source>
        <dbReference type="ARBA" id="ARBA00023274"/>
    </source>
</evidence>
<evidence type="ECO:0000256" key="4">
    <source>
        <dbReference type="HAMAP-Rule" id="MF_00514"/>
    </source>
</evidence>
<evidence type="ECO:0000256" key="2">
    <source>
        <dbReference type="ARBA" id="ARBA00022980"/>
    </source>
</evidence>
<dbReference type="Pfam" id="PF01632">
    <property type="entry name" value="Ribosomal_L35p"/>
    <property type="match status" value="1"/>
</dbReference>
<gene>
    <name evidence="4" type="primary">rpmI</name>
    <name evidence="6" type="ORF">A2866_06690</name>
</gene>
<dbReference type="GO" id="GO:1990904">
    <property type="term" value="C:ribonucleoprotein complex"/>
    <property type="evidence" value="ECO:0007669"/>
    <property type="project" value="UniProtKB-KW"/>
</dbReference>
<dbReference type="InterPro" id="IPR037229">
    <property type="entry name" value="Ribosomal_bL35_sf"/>
</dbReference>
<comment type="caution">
    <text evidence="6">The sequence shown here is derived from an EMBL/GenBank/DDBJ whole genome shotgun (WGS) entry which is preliminary data.</text>
</comment>
<sequence length="65" mass="7673">MGKQRTHKSAAKRFRVTKRGKILHRSHYSRHLRSTKSKRQIRSLKLMKTVKGAYVKKLMRLLGKA</sequence>
<evidence type="ECO:0000313" key="7">
    <source>
        <dbReference type="Proteomes" id="UP000177026"/>
    </source>
</evidence>
<dbReference type="InterPro" id="IPR001706">
    <property type="entry name" value="Ribosomal_bL35"/>
</dbReference>
<dbReference type="PRINTS" id="PR00064">
    <property type="entry name" value="RIBOSOMALL35"/>
</dbReference>
<dbReference type="SUPFAM" id="SSF143034">
    <property type="entry name" value="L35p-like"/>
    <property type="match status" value="1"/>
</dbReference>
<dbReference type="GO" id="GO:0006412">
    <property type="term" value="P:translation"/>
    <property type="evidence" value="ECO:0007669"/>
    <property type="project" value="UniProtKB-UniRule"/>
</dbReference>
<dbReference type="EMBL" id="MFZI01000045">
    <property type="protein sequence ID" value="OGK19630.1"/>
    <property type="molecule type" value="Genomic_DNA"/>
</dbReference>
<name>A0A1F7GKQ1_9BACT</name>
<accession>A0A1F7GKQ1</accession>
<evidence type="ECO:0000256" key="5">
    <source>
        <dbReference type="RuleBase" id="RU000568"/>
    </source>
</evidence>